<reference evidence="2" key="1">
    <citation type="journal article" date="2011" name="J. Vet. Diagn. Invest.">
        <title>Nucleotide sequence and polymerase chain reaction/restriction fragment length polymorphism analyses of the genes involved in biosynthesis of the lipopolysaccharide of Pasteurella multocida.</title>
        <authorList>
            <person name="Tsai Y.-C."/>
            <person name="Shien J.-H."/>
            <person name="Wu H.-R."/>
            <person name="Shieh H.K."/>
            <person name="Chang P.-C."/>
        </authorList>
    </citation>
    <scope>NUCLEOTIDE SEQUENCE</scope>
    <source>
        <strain evidence="2">P1059</strain>
    </source>
</reference>
<feature type="domain" description="Glycosyltransferase 2-like" evidence="1">
    <location>
        <begin position="10"/>
        <end position="159"/>
    </location>
</feature>
<dbReference type="InterPro" id="IPR029044">
    <property type="entry name" value="Nucleotide-diphossugar_trans"/>
</dbReference>
<dbReference type="RefSeq" id="WP_005757271.1">
    <property type="nucleotide sequence ID" value="NZ_CP020405.2"/>
</dbReference>
<accession>F4ZLU3</accession>
<sequence>MSYLDQPLVSVLICAYNADKYIEECIDAILNQTYKNLEIVVVNDGSTDTTLSKLHYFAEKDPRIKIINNEENKGFIASLNIGISSINGDYLARTDADDITKPEWIEKILGYMLSHPQIIAMGSYLTILSEDGNGSNLANYYEHGDEWRNPLSHREIVEAMLFRNPIHNNSMIVKSTVFREHGLRFDPAYQHTEDYQFWLEVSRLGELANYPESLVYYRLHNTQTSSLHNKYQNLMAKKIRKRAINYYLQDLGIIHRLGEDIFFHDIEKIQAELASLSLLDNCIIKRILYDCYLSLVDNKLINILYFLRDKNNSYFNRKQKIKIIKRIIRPYKYESVL</sequence>
<dbReference type="PANTHER" id="PTHR22916:SF3">
    <property type="entry name" value="UDP-GLCNAC:BETAGAL BETA-1,3-N-ACETYLGLUCOSAMINYLTRANSFERASE-LIKE PROTEIN 1"/>
    <property type="match status" value="1"/>
</dbReference>
<dbReference type="AlphaFoldDB" id="F4ZLU3"/>
<dbReference type="SUPFAM" id="SSF53448">
    <property type="entry name" value="Nucleotide-diphospho-sugar transferases"/>
    <property type="match status" value="1"/>
</dbReference>
<dbReference type="CDD" id="cd00761">
    <property type="entry name" value="Glyco_tranf_GTA_type"/>
    <property type="match status" value="1"/>
</dbReference>
<proteinExistence type="predicted"/>
<name>F4ZLU3_PASMD</name>
<dbReference type="GO" id="GO:0016758">
    <property type="term" value="F:hexosyltransferase activity"/>
    <property type="evidence" value="ECO:0007669"/>
    <property type="project" value="UniProtKB-ARBA"/>
</dbReference>
<dbReference type="Gene3D" id="3.90.550.10">
    <property type="entry name" value="Spore Coat Polysaccharide Biosynthesis Protein SpsA, Chain A"/>
    <property type="match status" value="1"/>
</dbReference>
<dbReference type="GeneID" id="77206456"/>
<dbReference type="EMBL" id="HQ162669">
    <property type="protein sequence ID" value="AEC04674.1"/>
    <property type="molecule type" value="Genomic_DNA"/>
</dbReference>
<evidence type="ECO:0000313" key="2">
    <source>
        <dbReference type="EMBL" id="AEC04674.1"/>
    </source>
</evidence>
<dbReference type="InterPro" id="IPR001173">
    <property type="entry name" value="Glyco_trans_2-like"/>
</dbReference>
<evidence type="ECO:0000259" key="1">
    <source>
        <dbReference type="Pfam" id="PF00535"/>
    </source>
</evidence>
<gene>
    <name evidence="2" type="primary">pm1140</name>
</gene>
<dbReference type="Pfam" id="PF00535">
    <property type="entry name" value="Glycos_transf_2"/>
    <property type="match status" value="1"/>
</dbReference>
<organism evidence="2">
    <name type="scientific">Pasteurella multocida</name>
    <dbReference type="NCBI Taxonomy" id="747"/>
    <lineage>
        <taxon>Bacteria</taxon>
        <taxon>Pseudomonadati</taxon>
        <taxon>Pseudomonadota</taxon>
        <taxon>Gammaproteobacteria</taxon>
        <taxon>Pasteurellales</taxon>
        <taxon>Pasteurellaceae</taxon>
        <taxon>Pasteurella</taxon>
    </lineage>
</organism>
<protein>
    <submittedName>
        <fullName evidence="2">Uncharacterized protein pm1140</fullName>
    </submittedName>
</protein>
<dbReference type="PANTHER" id="PTHR22916">
    <property type="entry name" value="GLYCOSYLTRANSFERASE"/>
    <property type="match status" value="1"/>
</dbReference>